<dbReference type="EMBL" id="AP018316">
    <property type="protein sequence ID" value="BAZ85335.1"/>
    <property type="molecule type" value="Genomic_DNA"/>
</dbReference>
<dbReference type="AlphaFoldDB" id="A0A1Z4V208"/>
<evidence type="ECO:0000313" key="2">
    <source>
        <dbReference type="Proteomes" id="UP000218702"/>
    </source>
</evidence>
<keyword evidence="2" id="KW-1185">Reference proteome</keyword>
<accession>A0A1Z4V208</accession>
<dbReference type="Proteomes" id="UP000218702">
    <property type="component" value="Chromosome"/>
</dbReference>
<proteinExistence type="predicted"/>
<evidence type="ECO:0000313" key="1">
    <source>
        <dbReference type="EMBL" id="BAZ85335.1"/>
    </source>
</evidence>
<dbReference type="KEGG" id="dcm:NIES806_15380"/>
<name>A0A1Z4V208_9CYAN</name>
<protein>
    <submittedName>
        <fullName evidence="1">Uncharacterized protein</fullName>
    </submittedName>
</protein>
<organism evidence="1 2">
    <name type="scientific">Dolichospermum compactum NIES-806</name>
    <dbReference type="NCBI Taxonomy" id="1973481"/>
    <lineage>
        <taxon>Bacteria</taxon>
        <taxon>Bacillati</taxon>
        <taxon>Cyanobacteriota</taxon>
        <taxon>Cyanophyceae</taxon>
        <taxon>Nostocales</taxon>
        <taxon>Aphanizomenonaceae</taxon>
        <taxon>Dolichospermum</taxon>
        <taxon>Dolichospermum compactum</taxon>
    </lineage>
</organism>
<reference evidence="1 2" key="1">
    <citation type="submission" date="2017-06" db="EMBL/GenBank/DDBJ databases">
        <title>Genome sequencing of cyanobaciteial culture collection at National Institute for Environmental Studies (NIES).</title>
        <authorList>
            <person name="Hirose Y."/>
            <person name="Shimura Y."/>
            <person name="Fujisawa T."/>
            <person name="Nakamura Y."/>
            <person name="Kawachi M."/>
        </authorList>
    </citation>
    <scope>NUCLEOTIDE SEQUENCE [LARGE SCALE GENOMIC DNA]</scope>
    <source>
        <strain evidence="1 2">NIES-806</strain>
    </source>
</reference>
<gene>
    <name evidence="1" type="ORF">NIES806_15380</name>
</gene>
<sequence length="73" mass="8438">MVKNHCLALKSYYTVGWVVERKRLRSNRNVYEVWRISAGFGGIGHKPTLSRILLGFAVAQPNLHFLNRQVLEQ</sequence>